<reference evidence="3" key="1">
    <citation type="submission" date="2015-07" db="EMBL/GenBank/DDBJ databases">
        <title>Complete Genome of Thermincola ferriacetica strain Z-0001T.</title>
        <authorList>
            <person name="Lusk B."/>
            <person name="Badalamenti J.P."/>
            <person name="Parameswaran P."/>
            <person name="Bond D.R."/>
            <person name="Torres C.I."/>
        </authorList>
    </citation>
    <scope>NUCLEOTIDE SEQUENCE [LARGE SCALE GENOMIC DNA]</scope>
    <source>
        <strain evidence="3">Z-0001</strain>
    </source>
</reference>
<dbReference type="InterPro" id="IPR014957">
    <property type="entry name" value="IDEAL_dom"/>
</dbReference>
<evidence type="ECO:0000313" key="2">
    <source>
        <dbReference type="EMBL" id="KNZ69256.1"/>
    </source>
</evidence>
<evidence type="ECO:0000259" key="1">
    <source>
        <dbReference type="SMART" id="SM00914"/>
    </source>
</evidence>
<dbReference type="SMART" id="SM00914">
    <property type="entry name" value="IDEAL"/>
    <property type="match status" value="1"/>
</dbReference>
<dbReference type="Gene3D" id="4.10.810.10">
    <property type="entry name" value="Virus Scaffolding Protein, Chain A"/>
    <property type="match status" value="1"/>
</dbReference>
<organism evidence="2 3">
    <name type="scientific">Thermincola ferriacetica</name>
    <dbReference type="NCBI Taxonomy" id="281456"/>
    <lineage>
        <taxon>Bacteria</taxon>
        <taxon>Bacillati</taxon>
        <taxon>Bacillota</taxon>
        <taxon>Clostridia</taxon>
        <taxon>Eubacteriales</taxon>
        <taxon>Thermincolaceae</taxon>
        <taxon>Thermincola</taxon>
    </lineage>
</organism>
<accession>A0A0L6W1A7</accession>
<gene>
    <name evidence="2" type="ORF">Tfer_2052</name>
</gene>
<name>A0A0L6W1A7_9FIRM</name>
<sequence>MKRTTNLNRKRDFIRWFLGKHQLKSPEAARLLRFILENDHILKKVRFVENIRYYSDAVLISSTDSNTIPYILRLENQYYFDVEEFIHCLAASPPHRLYVWLSFNKDFICSFCPHMQEKSASSSLTRRQIRNLEREITEQILLRESAEQKLLELIDKALDKGSKEEFFRLTHQLKKIQQG</sequence>
<dbReference type="RefSeq" id="WP_052218242.1">
    <property type="nucleotide sequence ID" value="NZ_LGTE01000014.1"/>
</dbReference>
<dbReference type="PIRSF" id="PIRSF007165">
    <property type="entry name" value="UCP007165"/>
    <property type="match status" value="1"/>
</dbReference>
<feature type="domain" description="IDEAL" evidence="1">
    <location>
        <begin position="140"/>
        <end position="173"/>
    </location>
</feature>
<dbReference type="Proteomes" id="UP000037175">
    <property type="component" value="Unassembled WGS sequence"/>
</dbReference>
<dbReference type="Pfam" id="PF08858">
    <property type="entry name" value="IDEAL"/>
    <property type="match status" value="1"/>
</dbReference>
<evidence type="ECO:0000313" key="3">
    <source>
        <dbReference type="Proteomes" id="UP000037175"/>
    </source>
</evidence>
<proteinExistence type="predicted"/>
<dbReference type="InterPro" id="IPR014963">
    <property type="entry name" value="UPF0302_N"/>
</dbReference>
<dbReference type="InterPro" id="IPR027393">
    <property type="entry name" value="Virus_scaffolding_prot_C"/>
</dbReference>
<protein>
    <recommendedName>
        <fullName evidence="1">IDEAL domain-containing protein</fullName>
    </recommendedName>
</protein>
<keyword evidence="3" id="KW-1185">Reference proteome</keyword>
<dbReference type="InterPro" id="IPR011188">
    <property type="entry name" value="UPF0302"/>
</dbReference>
<comment type="caution">
    <text evidence="2">The sequence shown here is derived from an EMBL/GenBank/DDBJ whole genome shotgun (WGS) entry which is preliminary data.</text>
</comment>
<dbReference type="Pfam" id="PF08864">
    <property type="entry name" value="UPF0302"/>
    <property type="match status" value="1"/>
</dbReference>
<dbReference type="EMBL" id="LGTE01000014">
    <property type="protein sequence ID" value="KNZ69256.1"/>
    <property type="molecule type" value="Genomic_DNA"/>
</dbReference>
<dbReference type="Gene3D" id="3.40.1530.30">
    <property type="entry name" value="Uncharacterised family UPF0302, N-terminal domain"/>
    <property type="match status" value="1"/>
</dbReference>
<dbReference type="InterPro" id="IPR038091">
    <property type="entry name" value="UPF0302_N_sf"/>
</dbReference>
<dbReference type="AlphaFoldDB" id="A0A0L6W1A7"/>